<reference evidence="3 4" key="1">
    <citation type="journal article" date="2023" name="Arcadia Sci">
        <title>De novo assembly of a long-read Amblyomma americanum tick genome.</title>
        <authorList>
            <person name="Chou S."/>
            <person name="Poskanzer K.E."/>
            <person name="Rollins M."/>
            <person name="Thuy-Boun P.S."/>
        </authorList>
    </citation>
    <scope>NUCLEOTIDE SEQUENCE [LARGE SCALE GENOMIC DNA]</scope>
    <source>
        <strain evidence="3">F_SG_1</strain>
        <tissue evidence="3">Salivary glands</tissue>
    </source>
</reference>
<dbReference type="GO" id="GO:0009898">
    <property type="term" value="C:cytoplasmic side of plasma membrane"/>
    <property type="evidence" value="ECO:0007669"/>
    <property type="project" value="TreeGrafter"/>
</dbReference>
<dbReference type="AlphaFoldDB" id="A0AAQ4DBE7"/>
<dbReference type="InterPro" id="IPR028996">
    <property type="entry name" value="GM2-AP"/>
</dbReference>
<dbReference type="EMBL" id="JARKHS020032594">
    <property type="protein sequence ID" value="KAK8759787.1"/>
    <property type="molecule type" value="Genomic_DNA"/>
</dbReference>
<comment type="caution">
    <text evidence="3">The sequence shown here is derived from an EMBL/GenBank/DDBJ whole genome shotgun (WGS) entry which is preliminary data.</text>
</comment>
<gene>
    <name evidence="3" type="ORF">V5799_028945</name>
</gene>
<dbReference type="InterPro" id="IPR036846">
    <property type="entry name" value="GM2-AP_sf"/>
</dbReference>
<dbReference type="Proteomes" id="UP001321473">
    <property type="component" value="Unassembled WGS sequence"/>
</dbReference>
<dbReference type="SUPFAM" id="SSF63707">
    <property type="entry name" value="Ganglioside M2 (gm2) activator"/>
    <property type="match status" value="1"/>
</dbReference>
<dbReference type="GO" id="GO:0005319">
    <property type="term" value="F:lipid transporter activity"/>
    <property type="evidence" value="ECO:0007669"/>
    <property type="project" value="TreeGrafter"/>
</dbReference>
<organism evidence="3 4">
    <name type="scientific">Amblyomma americanum</name>
    <name type="common">Lone star tick</name>
    <dbReference type="NCBI Taxonomy" id="6943"/>
    <lineage>
        <taxon>Eukaryota</taxon>
        <taxon>Metazoa</taxon>
        <taxon>Ecdysozoa</taxon>
        <taxon>Arthropoda</taxon>
        <taxon>Chelicerata</taxon>
        <taxon>Arachnida</taxon>
        <taxon>Acari</taxon>
        <taxon>Parasitiformes</taxon>
        <taxon>Ixodida</taxon>
        <taxon>Ixodoidea</taxon>
        <taxon>Ixodidae</taxon>
        <taxon>Amblyomminae</taxon>
        <taxon>Amblyomma</taxon>
    </lineage>
</organism>
<dbReference type="PANTHER" id="PTHR17357:SF0">
    <property type="entry name" value="GANGLIOSIDE GM2 ACTIVATOR"/>
    <property type="match status" value="1"/>
</dbReference>
<dbReference type="PANTHER" id="PTHR17357">
    <property type="entry name" value="GM2 GANGLIOSIDE ACTIVATOR PROTEIN"/>
    <property type="match status" value="1"/>
</dbReference>
<dbReference type="GO" id="GO:0006689">
    <property type="term" value="P:ganglioside catabolic process"/>
    <property type="evidence" value="ECO:0007669"/>
    <property type="project" value="InterPro"/>
</dbReference>
<evidence type="ECO:0000256" key="2">
    <source>
        <dbReference type="SAM" id="SignalP"/>
    </source>
</evidence>
<feature type="signal peptide" evidence="2">
    <location>
        <begin position="1"/>
        <end position="18"/>
    </location>
</feature>
<evidence type="ECO:0000313" key="3">
    <source>
        <dbReference type="EMBL" id="KAK8759787.1"/>
    </source>
</evidence>
<dbReference type="GO" id="GO:0008047">
    <property type="term" value="F:enzyme activator activity"/>
    <property type="evidence" value="ECO:0007669"/>
    <property type="project" value="InterPro"/>
</dbReference>
<evidence type="ECO:0000256" key="1">
    <source>
        <dbReference type="ARBA" id="ARBA00022729"/>
    </source>
</evidence>
<keyword evidence="4" id="KW-1185">Reference proteome</keyword>
<dbReference type="Gene3D" id="2.70.220.10">
    <property type="entry name" value="Ganglioside GM2 activator"/>
    <property type="match status" value="1"/>
</dbReference>
<accession>A0AAQ4DBE7</accession>
<keyword evidence="1 2" id="KW-0732">Signal</keyword>
<evidence type="ECO:0008006" key="5">
    <source>
        <dbReference type="Google" id="ProtNLM"/>
    </source>
</evidence>
<sequence length="171" mass="18349">MIAITLVGFLAAINLAAGSSQNETPTLTPCPGESDPILVIQNITIMNAELGKKVKLKADIQVTAPLDSDPTLYVSFSRPNGTELACPDYISNCVLKLCGGTKIDEILLNRDWDNKCPIEPGTYTAMVAVRINDDEEAEEFIGDGNLVVKLLIENGGSTADCVSFPVYVEKD</sequence>
<name>A0AAQ4DBE7_AMBAM</name>
<protein>
    <recommendedName>
        <fullName evidence="5">Lipocalin-8 1</fullName>
    </recommendedName>
</protein>
<feature type="chain" id="PRO_5042856941" description="Lipocalin-8 1" evidence="2">
    <location>
        <begin position="19"/>
        <end position="171"/>
    </location>
</feature>
<evidence type="ECO:0000313" key="4">
    <source>
        <dbReference type="Proteomes" id="UP001321473"/>
    </source>
</evidence>
<proteinExistence type="predicted"/>